<gene>
    <name evidence="1" type="ORF">ACFQGB_12785</name>
</gene>
<dbReference type="RefSeq" id="WP_336350693.1">
    <property type="nucleotide sequence ID" value="NZ_JAZAQL010000002.1"/>
</dbReference>
<evidence type="ECO:0000313" key="2">
    <source>
        <dbReference type="Proteomes" id="UP001596395"/>
    </source>
</evidence>
<evidence type="ECO:0008006" key="3">
    <source>
        <dbReference type="Google" id="ProtNLM"/>
    </source>
</evidence>
<dbReference type="AlphaFoldDB" id="A0ABD5VDZ7"/>
<keyword evidence="2" id="KW-1185">Reference proteome</keyword>
<dbReference type="Proteomes" id="UP001596395">
    <property type="component" value="Unassembled WGS sequence"/>
</dbReference>
<reference evidence="1 2" key="1">
    <citation type="journal article" date="2019" name="Int. J. Syst. Evol. Microbiol.">
        <title>The Global Catalogue of Microorganisms (GCM) 10K type strain sequencing project: providing services to taxonomists for standard genome sequencing and annotation.</title>
        <authorList>
            <consortium name="The Broad Institute Genomics Platform"/>
            <consortium name="The Broad Institute Genome Sequencing Center for Infectious Disease"/>
            <person name="Wu L."/>
            <person name="Ma J."/>
        </authorList>
    </citation>
    <scope>NUCLEOTIDE SEQUENCE [LARGE SCALE GENOMIC DNA]</scope>
    <source>
        <strain evidence="1 2">GX26</strain>
    </source>
</reference>
<proteinExistence type="predicted"/>
<dbReference type="EMBL" id="JBHSXN010000002">
    <property type="protein sequence ID" value="MFC6953740.1"/>
    <property type="molecule type" value="Genomic_DNA"/>
</dbReference>
<sequence>MIDTCNFSQEATIDVLVRDHDRELYIDVNERGGRIHVRLFDGDDNTISVADLELPGDEQLGEAN</sequence>
<comment type="caution">
    <text evidence="1">The sequence shown here is derived from an EMBL/GenBank/DDBJ whole genome shotgun (WGS) entry which is preliminary data.</text>
</comment>
<evidence type="ECO:0000313" key="1">
    <source>
        <dbReference type="EMBL" id="MFC6953740.1"/>
    </source>
</evidence>
<organism evidence="1 2">
    <name type="scientific">Halorubellus litoreus</name>
    <dbReference type="NCBI Taxonomy" id="755308"/>
    <lineage>
        <taxon>Archaea</taxon>
        <taxon>Methanobacteriati</taxon>
        <taxon>Methanobacteriota</taxon>
        <taxon>Stenosarchaea group</taxon>
        <taxon>Halobacteria</taxon>
        <taxon>Halobacteriales</taxon>
        <taxon>Halorubellaceae</taxon>
        <taxon>Halorubellus</taxon>
    </lineage>
</organism>
<name>A0ABD5VDZ7_9EURY</name>
<accession>A0ABD5VDZ7</accession>
<protein>
    <recommendedName>
        <fullName evidence="3">DUF2283 domain-containing protein</fullName>
    </recommendedName>
</protein>